<accession>A0ABN7S3A0</accession>
<proteinExistence type="predicted"/>
<dbReference type="InterPro" id="IPR016090">
    <property type="entry name" value="PLA2-like_dom"/>
</dbReference>
<dbReference type="SUPFAM" id="SSF48619">
    <property type="entry name" value="Phospholipase A2, PLA2"/>
    <property type="match status" value="1"/>
</dbReference>
<reference evidence="2 3" key="1">
    <citation type="submission" date="2021-04" db="EMBL/GenBank/DDBJ databases">
        <authorList>
            <person name="Bliznina A."/>
        </authorList>
    </citation>
    <scope>NUCLEOTIDE SEQUENCE [LARGE SCALE GENOMIC DNA]</scope>
</reference>
<dbReference type="Gene3D" id="1.20.90.10">
    <property type="entry name" value="Phospholipase A2 domain"/>
    <property type="match status" value="1"/>
</dbReference>
<keyword evidence="3" id="KW-1185">Reference proteome</keyword>
<name>A0ABN7S3A0_OIKDI</name>
<protein>
    <submittedName>
        <fullName evidence="2">Oidioi.mRNA.OKI2018_I69.PAR.g11852.t1.cds</fullName>
    </submittedName>
</protein>
<dbReference type="InterPro" id="IPR036444">
    <property type="entry name" value="PLipase_A2_dom_sf"/>
</dbReference>
<organism evidence="2 3">
    <name type="scientific">Oikopleura dioica</name>
    <name type="common">Tunicate</name>
    <dbReference type="NCBI Taxonomy" id="34765"/>
    <lineage>
        <taxon>Eukaryota</taxon>
        <taxon>Metazoa</taxon>
        <taxon>Chordata</taxon>
        <taxon>Tunicata</taxon>
        <taxon>Appendicularia</taxon>
        <taxon>Copelata</taxon>
        <taxon>Oikopleuridae</taxon>
        <taxon>Oikopleura</taxon>
    </lineage>
</organism>
<evidence type="ECO:0000313" key="3">
    <source>
        <dbReference type="Proteomes" id="UP001158576"/>
    </source>
</evidence>
<feature type="domain" description="Phospholipase A2-like central" evidence="1">
    <location>
        <begin position="83"/>
        <end position="193"/>
    </location>
</feature>
<gene>
    <name evidence="2" type="ORF">OKIOD_LOCUS3410</name>
</gene>
<sequence length="273" mass="29733">MKSAFLFAGFSAISAESIDLDTAIENLRVLNDWVETSLYEQEMVGTKIGDRMEKWQGDLQEAFRAGASRSDLGKLLFSGRKLRLDLMIDQETASKYALEDLEETGCYGHPLQKGETGYAGKGQPADLIDELSKSLLFCYKCAAKDHGSTCNGRGNYNSSFNKKKGSVCQDRRDTCGHTICQCDLQFAQAFGKMSISFDESFSTKNGFDREARCIPKAPKDSSLEGRSGSSGNKAQKSAAAVTECCGFGLGRTIFKVDKQVCCNGDTVKPIGSC</sequence>
<dbReference type="Pfam" id="PF00068">
    <property type="entry name" value="Phospholip_A2_1"/>
    <property type="match status" value="1"/>
</dbReference>
<dbReference type="EMBL" id="OU015568">
    <property type="protein sequence ID" value="CAG5088462.1"/>
    <property type="molecule type" value="Genomic_DNA"/>
</dbReference>
<evidence type="ECO:0000259" key="1">
    <source>
        <dbReference type="Pfam" id="PF00068"/>
    </source>
</evidence>
<evidence type="ECO:0000313" key="2">
    <source>
        <dbReference type="EMBL" id="CAG5088462.1"/>
    </source>
</evidence>
<dbReference type="Proteomes" id="UP001158576">
    <property type="component" value="Chromosome PAR"/>
</dbReference>